<dbReference type="EMBL" id="LXQA010173558">
    <property type="protein sequence ID" value="MCI29572.1"/>
    <property type="molecule type" value="Genomic_DNA"/>
</dbReference>
<sequence length="54" mass="5864">MEFGQIWPGKPIGARRAQLALNKPQSIEAGTQEGQSIESACRKEILHTLTGSID</sequence>
<comment type="caution">
    <text evidence="1">The sequence shown here is derived from an EMBL/GenBank/DDBJ whole genome shotgun (WGS) entry which is preliminary data.</text>
</comment>
<reference evidence="1 2" key="1">
    <citation type="journal article" date="2018" name="Front. Plant Sci.">
        <title>Red Clover (Trifolium pratense) and Zigzag Clover (T. medium) - A Picture of Genomic Similarities and Differences.</title>
        <authorList>
            <person name="Dluhosova J."/>
            <person name="Istvanek J."/>
            <person name="Nedelnik J."/>
            <person name="Repkova J."/>
        </authorList>
    </citation>
    <scope>NUCLEOTIDE SEQUENCE [LARGE SCALE GENOMIC DNA]</scope>
    <source>
        <strain evidence="2">cv. 10/8</strain>
        <tissue evidence="1">Leaf</tissue>
    </source>
</reference>
<accession>A0A392R0F9</accession>
<protein>
    <submittedName>
        <fullName evidence="1">Uncharacterized protein</fullName>
    </submittedName>
</protein>
<evidence type="ECO:0000313" key="1">
    <source>
        <dbReference type="EMBL" id="MCI29572.1"/>
    </source>
</evidence>
<proteinExistence type="predicted"/>
<name>A0A392R0F9_9FABA</name>
<organism evidence="1 2">
    <name type="scientific">Trifolium medium</name>
    <dbReference type="NCBI Taxonomy" id="97028"/>
    <lineage>
        <taxon>Eukaryota</taxon>
        <taxon>Viridiplantae</taxon>
        <taxon>Streptophyta</taxon>
        <taxon>Embryophyta</taxon>
        <taxon>Tracheophyta</taxon>
        <taxon>Spermatophyta</taxon>
        <taxon>Magnoliopsida</taxon>
        <taxon>eudicotyledons</taxon>
        <taxon>Gunneridae</taxon>
        <taxon>Pentapetalae</taxon>
        <taxon>rosids</taxon>
        <taxon>fabids</taxon>
        <taxon>Fabales</taxon>
        <taxon>Fabaceae</taxon>
        <taxon>Papilionoideae</taxon>
        <taxon>50 kb inversion clade</taxon>
        <taxon>NPAAA clade</taxon>
        <taxon>Hologalegina</taxon>
        <taxon>IRL clade</taxon>
        <taxon>Trifolieae</taxon>
        <taxon>Trifolium</taxon>
    </lineage>
</organism>
<dbReference type="Proteomes" id="UP000265520">
    <property type="component" value="Unassembled WGS sequence"/>
</dbReference>
<dbReference type="AlphaFoldDB" id="A0A392R0F9"/>
<keyword evidence="2" id="KW-1185">Reference proteome</keyword>
<evidence type="ECO:0000313" key="2">
    <source>
        <dbReference type="Proteomes" id="UP000265520"/>
    </source>
</evidence>